<evidence type="ECO:0000256" key="4">
    <source>
        <dbReference type="ARBA" id="ARBA00022801"/>
    </source>
</evidence>
<evidence type="ECO:0000256" key="10">
    <source>
        <dbReference type="RuleBase" id="RU004016"/>
    </source>
</evidence>
<keyword evidence="4" id="KW-0378">Hydrolase</keyword>
<evidence type="ECO:0000256" key="6">
    <source>
        <dbReference type="ARBA" id="ARBA00022984"/>
    </source>
</evidence>
<feature type="domain" description="Penicillin-binding protein 4 C-terminal" evidence="14">
    <location>
        <begin position="331"/>
        <end position="372"/>
    </location>
</feature>
<evidence type="ECO:0000256" key="11">
    <source>
        <dbReference type="SAM" id="MobiDB-lite"/>
    </source>
</evidence>
<dbReference type="AlphaFoldDB" id="A0A1L8QUJ1"/>
<evidence type="ECO:0000259" key="14">
    <source>
        <dbReference type="Pfam" id="PF09211"/>
    </source>
</evidence>
<keyword evidence="5" id="KW-0133">Cell shape</keyword>
<keyword evidence="16" id="KW-1185">Reference proteome</keyword>
<proteinExistence type="inferred from homology"/>
<dbReference type="PRINTS" id="PR00725">
    <property type="entry name" value="DADACBPTASE1"/>
</dbReference>
<sequence>MKVVRQKMGLLLTLGLIFLGVTVTVYSEETEPSMMDLIQQAGYEVSEYDRPASVILIDANTGKYLWGENPDVPRNPASIMKLMTLYMVYEAMAEGKFSLDTTVVATQRYQAISQIYALSNAPIVTGVEYPVRELIPMVLVPSSNVATLMLAELVEPSPVAFLQMMNTKAQELGMTQTRIQNATGAQISAFQELYVPAEMDSSALNPWEDNVTTARDLSILIYHLLQKYSEILAYTATAQYTVMAGTPYEETFDTYNYSLPGLRYAYAGVDGLKTGSSQTGGFNISMTAQRDDLRLITVVLGVGDWANQEGEYLRQPFANAALEYGFSQFEYQVVLKAGEHEINGQKVALANDLYDTVRKDSDLSLQVTEDVVRLKHALPTVSEVIPQRTQGIIMVSSPEKRVKKVTQKMATPSLSRKSRLAIFSGVGILMIIAVVMVVHNIKTTQKRRQARQNRGKRERKNQR</sequence>
<evidence type="ECO:0000256" key="7">
    <source>
        <dbReference type="ARBA" id="ARBA00023316"/>
    </source>
</evidence>
<dbReference type="GO" id="GO:0009252">
    <property type="term" value="P:peptidoglycan biosynthetic process"/>
    <property type="evidence" value="ECO:0007669"/>
    <property type="project" value="UniProtKB-KW"/>
</dbReference>
<feature type="transmembrane region" description="Helical" evidence="12">
    <location>
        <begin position="420"/>
        <end position="441"/>
    </location>
</feature>
<dbReference type="GO" id="GO:0009002">
    <property type="term" value="F:serine-type D-Ala-D-Ala carboxypeptidase activity"/>
    <property type="evidence" value="ECO:0007669"/>
    <property type="project" value="InterPro"/>
</dbReference>
<evidence type="ECO:0000256" key="8">
    <source>
        <dbReference type="PIRSR" id="PIRSR618044-1"/>
    </source>
</evidence>
<keyword evidence="12" id="KW-0472">Membrane</keyword>
<dbReference type="InterPro" id="IPR015294">
    <property type="entry name" value="Pen-bd_prot4_C_dom"/>
</dbReference>
<dbReference type="Pfam" id="PF00768">
    <property type="entry name" value="Peptidase_S11"/>
    <property type="match status" value="1"/>
</dbReference>
<dbReference type="PANTHER" id="PTHR35333:SF4">
    <property type="entry name" value="SLR0121 PROTEIN"/>
    <property type="match status" value="1"/>
</dbReference>
<dbReference type="SUPFAM" id="SSF69189">
    <property type="entry name" value="Penicillin-binding protein associated domain"/>
    <property type="match status" value="1"/>
</dbReference>
<keyword evidence="12" id="KW-0812">Transmembrane</keyword>
<evidence type="ECO:0000259" key="13">
    <source>
        <dbReference type="Pfam" id="PF00768"/>
    </source>
</evidence>
<evidence type="ECO:0000256" key="3">
    <source>
        <dbReference type="ARBA" id="ARBA00022729"/>
    </source>
</evidence>
<dbReference type="EMBL" id="JXKD01000004">
    <property type="protein sequence ID" value="OJG11179.1"/>
    <property type="molecule type" value="Genomic_DNA"/>
</dbReference>
<evidence type="ECO:0000256" key="1">
    <source>
        <dbReference type="ARBA" id="ARBA00003217"/>
    </source>
</evidence>
<dbReference type="Gene3D" id="2.30.140.20">
    <property type="entry name" value="Penicillin-binding protein 4, C-terminal domain"/>
    <property type="match status" value="1"/>
</dbReference>
<comment type="caution">
    <text evidence="15">The sequence shown here is derived from an EMBL/GenBank/DDBJ whole genome shotgun (WGS) entry which is preliminary data.</text>
</comment>
<comment type="function">
    <text evidence="1">Removes C-terminal D-alanyl residues from sugar-peptide cell wall precursors.</text>
</comment>
<reference evidence="15 16" key="1">
    <citation type="submission" date="2014-12" db="EMBL/GenBank/DDBJ databases">
        <title>Draft genome sequences of 29 type strains of Enterococci.</title>
        <authorList>
            <person name="Zhong Z."/>
            <person name="Sun Z."/>
            <person name="Liu W."/>
            <person name="Zhang W."/>
            <person name="Zhang H."/>
        </authorList>
    </citation>
    <scope>NUCLEOTIDE SEQUENCE [LARGE SCALE GENOMIC DNA]</scope>
    <source>
        <strain evidence="15 16">DSM 17690</strain>
    </source>
</reference>
<organism evidence="15 16">
    <name type="scientific">Enterococcus aquimarinus</name>
    <dbReference type="NCBI Taxonomy" id="328396"/>
    <lineage>
        <taxon>Bacteria</taxon>
        <taxon>Bacillati</taxon>
        <taxon>Bacillota</taxon>
        <taxon>Bacilli</taxon>
        <taxon>Lactobacillales</taxon>
        <taxon>Enterococcaceae</taxon>
        <taxon>Enterococcus</taxon>
    </lineage>
</organism>
<evidence type="ECO:0008006" key="17">
    <source>
        <dbReference type="Google" id="ProtNLM"/>
    </source>
</evidence>
<feature type="domain" description="Peptidase S11 D-alanyl-D-alanine carboxypeptidase A N-terminal" evidence="13">
    <location>
        <begin position="52"/>
        <end position="302"/>
    </location>
</feature>
<dbReference type="Proteomes" id="UP000182149">
    <property type="component" value="Unassembled WGS sequence"/>
</dbReference>
<dbReference type="STRING" id="328396.RU93_GL001666"/>
<feature type="binding site" evidence="9">
    <location>
        <position position="273"/>
    </location>
    <ligand>
        <name>substrate</name>
    </ligand>
</feature>
<evidence type="ECO:0000256" key="12">
    <source>
        <dbReference type="SAM" id="Phobius"/>
    </source>
</evidence>
<feature type="active site" evidence="8">
    <location>
        <position position="142"/>
    </location>
</feature>
<keyword evidence="3" id="KW-0732">Signal</keyword>
<feature type="active site" description="Acyl-ester intermediate" evidence="8">
    <location>
        <position position="78"/>
    </location>
</feature>
<evidence type="ECO:0000256" key="5">
    <source>
        <dbReference type="ARBA" id="ARBA00022960"/>
    </source>
</evidence>
<name>A0A1L8QUJ1_9ENTE</name>
<keyword evidence="7" id="KW-0961">Cell wall biogenesis/degradation</keyword>
<dbReference type="GO" id="GO:0008800">
    <property type="term" value="F:beta-lactamase activity"/>
    <property type="evidence" value="ECO:0007669"/>
    <property type="project" value="InterPro"/>
</dbReference>
<dbReference type="InterPro" id="IPR037091">
    <property type="entry name" value="Pen-bd_prot4_C_dom_sf"/>
</dbReference>
<protein>
    <recommendedName>
        <fullName evidence="17">D-alanyl-D-alanine carboxypeptidase</fullName>
    </recommendedName>
</protein>
<comment type="similarity">
    <text evidence="2 10">Belongs to the peptidase S11 family.</text>
</comment>
<feature type="active site" description="Proton acceptor" evidence="8">
    <location>
        <position position="81"/>
    </location>
</feature>
<dbReference type="PANTHER" id="PTHR35333">
    <property type="entry name" value="BETA-LACTAMASE"/>
    <property type="match status" value="1"/>
</dbReference>
<dbReference type="Gene3D" id="3.40.710.10">
    <property type="entry name" value="DD-peptidase/beta-lactamase superfamily"/>
    <property type="match status" value="1"/>
</dbReference>
<evidence type="ECO:0000256" key="2">
    <source>
        <dbReference type="ARBA" id="ARBA00007164"/>
    </source>
</evidence>
<keyword evidence="12" id="KW-1133">Transmembrane helix</keyword>
<dbReference type="GO" id="GO:0008360">
    <property type="term" value="P:regulation of cell shape"/>
    <property type="evidence" value="ECO:0007669"/>
    <property type="project" value="UniProtKB-KW"/>
</dbReference>
<dbReference type="InterPro" id="IPR012338">
    <property type="entry name" value="Beta-lactam/transpept-like"/>
</dbReference>
<gene>
    <name evidence="15" type="ORF">RU93_GL001666</name>
</gene>
<dbReference type="Pfam" id="PF09211">
    <property type="entry name" value="DUF1958"/>
    <property type="match status" value="1"/>
</dbReference>
<evidence type="ECO:0000313" key="16">
    <source>
        <dbReference type="Proteomes" id="UP000182149"/>
    </source>
</evidence>
<evidence type="ECO:0000313" key="15">
    <source>
        <dbReference type="EMBL" id="OJG11179.1"/>
    </source>
</evidence>
<dbReference type="InterPro" id="IPR015956">
    <property type="entry name" value="Peniciliin-bd_prot_C_sf"/>
</dbReference>
<dbReference type="InterPro" id="IPR001967">
    <property type="entry name" value="Peptidase_S11_N"/>
</dbReference>
<dbReference type="GO" id="GO:0030655">
    <property type="term" value="P:beta-lactam antibiotic catabolic process"/>
    <property type="evidence" value="ECO:0007669"/>
    <property type="project" value="InterPro"/>
</dbReference>
<dbReference type="GO" id="GO:0046677">
    <property type="term" value="P:response to antibiotic"/>
    <property type="evidence" value="ECO:0007669"/>
    <property type="project" value="InterPro"/>
</dbReference>
<feature type="region of interest" description="Disordered" evidence="11">
    <location>
        <begin position="444"/>
        <end position="463"/>
    </location>
</feature>
<dbReference type="InterPro" id="IPR000871">
    <property type="entry name" value="Beta-lactam_class-A"/>
</dbReference>
<dbReference type="SUPFAM" id="SSF56601">
    <property type="entry name" value="beta-lactamase/transpeptidase-like"/>
    <property type="match status" value="1"/>
</dbReference>
<dbReference type="InterPro" id="IPR018044">
    <property type="entry name" value="Peptidase_S11"/>
</dbReference>
<accession>A0A1L8QUJ1</accession>
<dbReference type="RefSeq" id="WP_169818088.1">
    <property type="nucleotide sequence ID" value="NZ_JBHSHF010000020.1"/>
</dbReference>
<evidence type="ECO:0000256" key="9">
    <source>
        <dbReference type="PIRSR" id="PIRSR618044-2"/>
    </source>
</evidence>
<keyword evidence="6" id="KW-0573">Peptidoglycan synthesis</keyword>
<dbReference type="GO" id="GO:0071555">
    <property type="term" value="P:cell wall organization"/>
    <property type="evidence" value="ECO:0007669"/>
    <property type="project" value="UniProtKB-KW"/>
</dbReference>
<dbReference type="GO" id="GO:0006508">
    <property type="term" value="P:proteolysis"/>
    <property type="evidence" value="ECO:0007669"/>
    <property type="project" value="InterPro"/>
</dbReference>